<dbReference type="Proteomes" id="UP001150603">
    <property type="component" value="Unassembled WGS sequence"/>
</dbReference>
<accession>A0ACC1JAH9</accession>
<name>A0ACC1JAH9_9FUNG</name>
<dbReference type="EMBL" id="JANBPW010001557">
    <property type="protein sequence ID" value="KAJ1944036.1"/>
    <property type="molecule type" value="Genomic_DNA"/>
</dbReference>
<comment type="caution">
    <text evidence="1">The sequence shown here is derived from an EMBL/GenBank/DDBJ whole genome shotgun (WGS) entry which is preliminary data.</text>
</comment>
<keyword evidence="2" id="KW-1185">Reference proteome</keyword>
<evidence type="ECO:0000313" key="2">
    <source>
        <dbReference type="Proteomes" id="UP001150603"/>
    </source>
</evidence>
<evidence type="ECO:0000313" key="1">
    <source>
        <dbReference type="EMBL" id="KAJ1944036.1"/>
    </source>
</evidence>
<gene>
    <name evidence="1" type="ORF">FBU59_002717</name>
</gene>
<proteinExistence type="predicted"/>
<organism evidence="1 2">
    <name type="scientific">Linderina macrospora</name>
    <dbReference type="NCBI Taxonomy" id="4868"/>
    <lineage>
        <taxon>Eukaryota</taxon>
        <taxon>Fungi</taxon>
        <taxon>Fungi incertae sedis</taxon>
        <taxon>Zoopagomycota</taxon>
        <taxon>Kickxellomycotina</taxon>
        <taxon>Kickxellomycetes</taxon>
        <taxon>Kickxellales</taxon>
        <taxon>Kickxellaceae</taxon>
        <taxon>Linderina</taxon>
    </lineage>
</organism>
<reference evidence="1" key="1">
    <citation type="submission" date="2022-07" db="EMBL/GenBank/DDBJ databases">
        <title>Phylogenomic reconstructions and comparative analyses of Kickxellomycotina fungi.</title>
        <authorList>
            <person name="Reynolds N.K."/>
            <person name="Stajich J.E."/>
            <person name="Barry K."/>
            <person name="Grigoriev I.V."/>
            <person name="Crous P."/>
            <person name="Smith M.E."/>
        </authorList>
    </citation>
    <scope>NUCLEOTIDE SEQUENCE</scope>
    <source>
        <strain evidence="1">NRRL 5244</strain>
    </source>
</reference>
<protein>
    <submittedName>
        <fullName evidence="1">Uncharacterized protein</fullName>
    </submittedName>
</protein>
<sequence length="156" mass="17545">MLPSRILFARQPFVRAYSSFPLRKPSWSVSTLLEKPKDSPGQREANDDPLDLEGIHHLYNLAGLRMPDPTQKAAEFDRLSRDAHQLRDFLSHIQTATRHEDLSSVEPLVRIAEPIEFSAELPDAGLNHTSEASDKLGRQVLQTASKTSGDYLLVEE</sequence>